<dbReference type="KEGG" id="rhl:LPU83_1856"/>
<dbReference type="Pfam" id="PF05838">
    <property type="entry name" value="Glyco_hydro_108"/>
    <property type="match status" value="1"/>
</dbReference>
<feature type="domain" description="TtsA-like Glycoside hydrolase family 108" evidence="1">
    <location>
        <begin position="12"/>
        <end position="69"/>
    </location>
</feature>
<accession>W6R9C8</accession>
<dbReference type="RefSeq" id="WP_024317458.1">
    <property type="nucleotide sequence ID" value="NZ_ATTO01000054.1"/>
</dbReference>
<dbReference type="AlphaFoldDB" id="W6R9C8"/>
<dbReference type="InterPro" id="IPR023346">
    <property type="entry name" value="Lysozyme-like_dom_sf"/>
</dbReference>
<dbReference type="EMBL" id="HG916852">
    <property type="protein sequence ID" value="CDM57519.1"/>
    <property type="molecule type" value="Genomic_DNA"/>
</dbReference>
<sequence>MARETLPKALTLVFGSEGCYSDAQTDSGGPTKYGITHKTLAAHLGLAHVPPERVKAMTINEAAEIYEQSARLRTSSMPHSRNGG</sequence>
<evidence type="ECO:0000259" key="1">
    <source>
        <dbReference type="Pfam" id="PF05838"/>
    </source>
</evidence>
<dbReference type="InterPro" id="IPR008565">
    <property type="entry name" value="TtsA-like_GH18_dom"/>
</dbReference>
<evidence type="ECO:0000313" key="3">
    <source>
        <dbReference type="Proteomes" id="UP000019443"/>
    </source>
</evidence>
<protein>
    <submittedName>
        <fullName evidence="2">Conserved protein</fullName>
    </submittedName>
</protein>
<organism evidence="2 3">
    <name type="scientific">Rhizobium favelukesii</name>
    <dbReference type="NCBI Taxonomy" id="348824"/>
    <lineage>
        <taxon>Bacteria</taxon>
        <taxon>Pseudomonadati</taxon>
        <taxon>Pseudomonadota</taxon>
        <taxon>Alphaproteobacteria</taxon>
        <taxon>Hyphomicrobiales</taxon>
        <taxon>Rhizobiaceae</taxon>
        <taxon>Rhizobium/Agrobacterium group</taxon>
        <taxon>Rhizobium</taxon>
    </lineage>
</organism>
<gene>
    <name evidence="2" type="ORF">LPU83_1856</name>
</gene>
<evidence type="ECO:0000313" key="2">
    <source>
        <dbReference type="EMBL" id="CDM57519.1"/>
    </source>
</evidence>
<reference evidence="2" key="1">
    <citation type="submission" date="2013-11" db="EMBL/GenBank/DDBJ databases">
        <title>Draft genome sequence of the broad-host-range Rhizobium sp. LPU83 strain, a member of the low-genetic diversity Oregon-like Rhizobium sp. group.</title>
        <authorList>
            <person name="Wibberg D."/>
            <person name="Puehler A."/>
            <person name="Schlueter A."/>
        </authorList>
    </citation>
    <scope>NUCLEOTIDE SEQUENCE [LARGE SCALE GENOMIC DNA]</scope>
    <source>
        <strain evidence="2">LPU83</strain>
    </source>
</reference>
<dbReference type="HOGENOM" id="CLU_2525275_0_0_5"/>
<keyword evidence="3" id="KW-1185">Reference proteome</keyword>
<name>W6R9C8_9HYPH</name>
<dbReference type="SUPFAM" id="SSF53955">
    <property type="entry name" value="Lysozyme-like"/>
    <property type="match status" value="1"/>
</dbReference>
<dbReference type="PATRIC" id="fig|348824.6.peg.1994"/>
<proteinExistence type="predicted"/>
<dbReference type="Gene3D" id="1.20.141.10">
    <property type="entry name" value="Chitosanase, subunit A, domain 1"/>
    <property type="match status" value="1"/>
</dbReference>
<dbReference type="Proteomes" id="UP000019443">
    <property type="component" value="Chromosome"/>
</dbReference>